<comment type="caution">
    <text evidence="2">The sequence shown here is derived from an EMBL/GenBank/DDBJ whole genome shotgun (WGS) entry which is preliminary data.</text>
</comment>
<evidence type="ECO:0000313" key="2">
    <source>
        <dbReference type="EMBL" id="KAF0036886.1"/>
    </source>
</evidence>
<sequence>MWPSGGKEQHLRSAAGRVSARPRRLAATPPTENSRCTTIWTRTPFLPPLSRTNEQNNFVPKDPQMGDKPGAGAGSLFVLDECSDWGNDQRPPDRLADVYTARGRKLKPTSETTSDLLINFLESTHKH</sequence>
<gene>
    <name evidence="2" type="ORF">F2P81_009760</name>
</gene>
<organism evidence="2 3">
    <name type="scientific">Scophthalmus maximus</name>
    <name type="common">Turbot</name>
    <name type="synonym">Psetta maxima</name>
    <dbReference type="NCBI Taxonomy" id="52904"/>
    <lineage>
        <taxon>Eukaryota</taxon>
        <taxon>Metazoa</taxon>
        <taxon>Chordata</taxon>
        <taxon>Craniata</taxon>
        <taxon>Vertebrata</taxon>
        <taxon>Euteleostomi</taxon>
        <taxon>Actinopterygii</taxon>
        <taxon>Neopterygii</taxon>
        <taxon>Teleostei</taxon>
        <taxon>Neoteleostei</taxon>
        <taxon>Acanthomorphata</taxon>
        <taxon>Carangaria</taxon>
        <taxon>Pleuronectiformes</taxon>
        <taxon>Pleuronectoidei</taxon>
        <taxon>Scophthalmidae</taxon>
        <taxon>Scophthalmus</taxon>
    </lineage>
</organism>
<dbReference type="AlphaFoldDB" id="A0A6A4SP33"/>
<dbReference type="EMBL" id="VEVO01000009">
    <property type="protein sequence ID" value="KAF0036886.1"/>
    <property type="molecule type" value="Genomic_DNA"/>
</dbReference>
<accession>A0A6A4SP33</accession>
<evidence type="ECO:0000256" key="1">
    <source>
        <dbReference type="SAM" id="MobiDB-lite"/>
    </source>
</evidence>
<protein>
    <submittedName>
        <fullName evidence="2">Uncharacterized protein</fullName>
    </submittedName>
</protein>
<name>A0A6A4SP33_SCOMX</name>
<feature type="compositionally biased region" description="Polar residues" evidence="1">
    <location>
        <begin position="30"/>
        <end position="41"/>
    </location>
</feature>
<dbReference type="Proteomes" id="UP000438429">
    <property type="component" value="Unassembled WGS sequence"/>
</dbReference>
<evidence type="ECO:0000313" key="3">
    <source>
        <dbReference type="Proteomes" id="UP000438429"/>
    </source>
</evidence>
<proteinExistence type="predicted"/>
<feature type="region of interest" description="Disordered" evidence="1">
    <location>
        <begin position="1"/>
        <end position="73"/>
    </location>
</feature>
<reference evidence="2 3" key="1">
    <citation type="submission" date="2019-06" db="EMBL/GenBank/DDBJ databases">
        <title>Draft genomes of female and male turbot (Scophthalmus maximus).</title>
        <authorList>
            <person name="Xu H."/>
            <person name="Xu X.-W."/>
            <person name="Shao C."/>
            <person name="Chen S."/>
        </authorList>
    </citation>
    <scope>NUCLEOTIDE SEQUENCE [LARGE SCALE GENOMIC DNA]</scope>
    <source>
        <strain evidence="2">Ysfricsl-2016a</strain>
        <tissue evidence="2">Blood</tissue>
    </source>
</reference>